<proteinExistence type="predicted"/>
<dbReference type="Proteomes" id="UP000002549">
    <property type="component" value="Segment"/>
</dbReference>
<protein>
    <submittedName>
        <fullName evidence="2">Conserved phage protein</fullName>
    </submittedName>
</protein>
<accession>Q6UYH0</accession>
<dbReference type="InterPro" id="IPR022595">
    <property type="entry name" value="Enc34_ssDNA-bd"/>
</dbReference>
<evidence type="ECO:0000256" key="1">
    <source>
        <dbReference type="SAM" id="MobiDB-lite"/>
    </source>
</evidence>
<dbReference type="Pfam" id="PF10991">
    <property type="entry name" value="Enc34_ssDNA-bd"/>
    <property type="match status" value="1"/>
</dbReference>
<keyword evidence="3" id="KW-1185">Reference proteome</keyword>
<gene>
    <name evidence="2" type="ORF">Nazgul70</name>
</gene>
<sequence length="206" mass="23418">MAREIKFKGKNVVVFTDGTMRIENVRASYPHLAKPYKGDDQEGQEKYSLVGFIEKDLAKSVLEVMKKMRDEMLREKNDGKKIPTDKFFFRDGDASGKDEYEGCYTINASETKRPSVRGADKRLLGEREIENTIYAGCRVNILINPWWQDNKFGKRINANLLAVQFVRDDEPIGEGRISEDEIDDSFDDVSDGEEALAEGYDDNGGL</sequence>
<dbReference type="RefSeq" id="NP_919004.1">
    <property type="nucleotide sequence ID" value="NC_005091.2"/>
</dbReference>
<dbReference type="Gene3D" id="2.40.50.140">
    <property type="entry name" value="Nucleic acid-binding proteins"/>
    <property type="match status" value="1"/>
</dbReference>
<evidence type="ECO:0000313" key="2">
    <source>
        <dbReference type="EMBL" id="AAQ63371.1"/>
    </source>
</evidence>
<evidence type="ECO:0000313" key="3">
    <source>
        <dbReference type="Proteomes" id="UP000002549"/>
    </source>
</evidence>
<name>Q6UYH0_9CAUD</name>
<reference evidence="2" key="1">
    <citation type="submission" date="2006-02" db="EMBL/GenBank/DDBJ databases">
        <title>Complete nucleotide sequence of BcepNazgul, a novel soil phage of Burkholderia cepacia genomovar VII.</title>
        <authorList>
            <person name="Summer E.J."/>
            <person name="Peek M.L."/>
            <person name="Haliburton J.R."/>
            <person name="Hall E."/>
            <person name="Heusinkveld K."/>
            <person name="Simser J."/>
            <person name="No E.G."/>
            <person name="Gonzalez C.F."/>
            <person name="Young R.F."/>
        </authorList>
    </citation>
    <scope>NUCLEOTIDE SEQUENCE [LARGE SCALE GENOMIC DNA]</scope>
</reference>
<dbReference type="EMBL" id="AY357582">
    <property type="protein sequence ID" value="AAQ63371.1"/>
    <property type="molecule type" value="Genomic_DNA"/>
</dbReference>
<dbReference type="OrthoDB" id="9501at10239"/>
<organism evidence="2 3">
    <name type="scientific">Burkholderia phage BcepNazgul</name>
    <dbReference type="NCBI Taxonomy" id="242861"/>
    <lineage>
        <taxon>Viruses</taxon>
        <taxon>Duplodnaviria</taxon>
        <taxon>Heunggongvirae</taxon>
        <taxon>Uroviricota</taxon>
        <taxon>Caudoviricetes</taxon>
        <taxon>Casjensviridae</taxon>
        <taxon>Nazgulvirus</taxon>
        <taxon>Nazgulvirus bcepnazgul</taxon>
        <taxon>Burkholderia virus BcepNazgul</taxon>
    </lineage>
</organism>
<feature type="region of interest" description="Disordered" evidence="1">
    <location>
        <begin position="172"/>
        <end position="206"/>
    </location>
</feature>
<dbReference type="GeneID" id="2559568"/>
<dbReference type="KEGG" id="vg:2559568"/>
<dbReference type="InterPro" id="IPR012340">
    <property type="entry name" value="NA-bd_OB-fold"/>
</dbReference>
<feature type="compositionally biased region" description="Acidic residues" evidence="1">
    <location>
        <begin position="180"/>
        <end position="206"/>
    </location>
</feature>
<dbReference type="SUPFAM" id="SSF50249">
    <property type="entry name" value="Nucleic acid-binding proteins"/>
    <property type="match status" value="1"/>
</dbReference>